<evidence type="ECO:0000256" key="11">
    <source>
        <dbReference type="ARBA" id="ARBA00022801"/>
    </source>
</evidence>
<dbReference type="PANTHER" id="PTHR12053:SF3">
    <property type="entry name" value="CARBOXYPEPTIDASE Q"/>
    <property type="match status" value="1"/>
</dbReference>
<proteinExistence type="predicted"/>
<dbReference type="Gene3D" id="3.40.630.10">
    <property type="entry name" value="Zn peptidases"/>
    <property type="match status" value="1"/>
</dbReference>
<dbReference type="GO" id="GO:0004180">
    <property type="term" value="F:carboxypeptidase activity"/>
    <property type="evidence" value="ECO:0007669"/>
    <property type="project" value="UniProtKB-KW"/>
</dbReference>
<name>A0A0D1KY62_9SPHN</name>
<gene>
    <name evidence="23" type="ORF">SR41_04350</name>
</gene>
<dbReference type="GO" id="GO:0046872">
    <property type="term" value="F:metal ion binding"/>
    <property type="evidence" value="ECO:0007669"/>
    <property type="project" value="UniProtKB-KW"/>
</dbReference>
<keyword evidence="7" id="KW-0121">Carboxypeptidase</keyword>
<dbReference type="InterPro" id="IPR007484">
    <property type="entry name" value="Peptidase_M28"/>
</dbReference>
<dbReference type="GO" id="GO:0005576">
    <property type="term" value="C:extracellular region"/>
    <property type="evidence" value="ECO:0007669"/>
    <property type="project" value="UniProtKB-SubCell"/>
</dbReference>
<dbReference type="GO" id="GO:0006508">
    <property type="term" value="P:proteolysis"/>
    <property type="evidence" value="ECO:0007669"/>
    <property type="project" value="UniProtKB-KW"/>
</dbReference>
<dbReference type="SUPFAM" id="SSF53187">
    <property type="entry name" value="Zn-dependent exopeptidases"/>
    <property type="match status" value="1"/>
</dbReference>
<keyword evidence="13" id="KW-0862">Zinc</keyword>
<keyword evidence="12" id="KW-0256">Endoplasmic reticulum</keyword>
<evidence type="ECO:0000256" key="18">
    <source>
        <dbReference type="ARBA" id="ARBA00023228"/>
    </source>
</evidence>
<evidence type="ECO:0000256" key="20">
    <source>
        <dbReference type="ARBA" id="ARBA00033328"/>
    </source>
</evidence>
<dbReference type="Gene3D" id="3.50.30.30">
    <property type="match status" value="1"/>
</dbReference>
<evidence type="ECO:0000256" key="6">
    <source>
        <dbReference type="ARBA" id="ARBA00022525"/>
    </source>
</evidence>
<evidence type="ECO:0000256" key="3">
    <source>
        <dbReference type="ARBA" id="ARBA00004555"/>
    </source>
</evidence>
<dbReference type="PANTHER" id="PTHR12053">
    <property type="entry name" value="PROTEASE FAMILY M28 PLASMA GLUTAMATE CARBOXYPEPTIDASE-RELATED"/>
    <property type="match status" value="1"/>
</dbReference>
<keyword evidence="6" id="KW-0964">Secreted</keyword>
<comment type="subcellular location">
    <subcellularLocation>
        <location evidence="1">Endoplasmic reticulum</location>
    </subcellularLocation>
    <subcellularLocation>
        <location evidence="3">Golgi apparatus</location>
    </subcellularLocation>
    <subcellularLocation>
        <location evidence="2">Lysosome</location>
    </subcellularLocation>
    <subcellularLocation>
        <location evidence="4">Secreted</location>
    </subcellularLocation>
</comment>
<keyword evidence="14" id="KW-0333">Golgi apparatus</keyword>
<evidence type="ECO:0000256" key="21">
    <source>
        <dbReference type="SAM" id="SignalP"/>
    </source>
</evidence>
<sequence>MTRVALALLSLAATTALPGLAFAQRTAPPVPAPVDPKVAALRDAALTDTLAYDIVEGLTTEVGQRLAATDAEARARIWAVAKLKSLGFKNVHVEEYQMPVWLRGVETAEVLAPFPQQLRLVALGNSGATPASGLTAPLVVFKSYGDLANAAPDSVRGKIVYVGNAMDPTQDGSSYGAYGPARFVGPALAAKMGAAAIVIKSIGTDPHRNPHTGGTNFPAGTTPIPAAALSVSDGHQIERIAARGKPITLKLTLTPRFAGTGTSGNVIAEVPGSDPKAGVVLVGGHLDSWDLGTGAIDDASGVAITTAAAKRLLDGPRPRRTIRVVWFGAEEPGGYGGKDYARVHGQERHAIASESDFGADRVWRFEVNLPDSAKPVADRLQSALAPLGIARGSGVGGDGTDVGPTLALGVAAVDLNQDGTRYFDTHHTPDDTLERIDPVQLRQNVAAWTTMLGVVANAPEEIGPVTPRR</sequence>
<dbReference type="GO" id="GO:0005764">
    <property type="term" value="C:lysosome"/>
    <property type="evidence" value="ECO:0007669"/>
    <property type="project" value="UniProtKB-SubCell"/>
</dbReference>
<accession>A0A0D1KY62</accession>
<evidence type="ECO:0000256" key="16">
    <source>
        <dbReference type="ARBA" id="ARBA00023145"/>
    </source>
</evidence>
<evidence type="ECO:0000256" key="19">
    <source>
        <dbReference type="ARBA" id="ARBA00025833"/>
    </source>
</evidence>
<evidence type="ECO:0000256" key="4">
    <source>
        <dbReference type="ARBA" id="ARBA00004613"/>
    </source>
</evidence>
<feature type="chain" id="PRO_5002232220" description="Carboxypeptidase Q" evidence="21">
    <location>
        <begin position="24"/>
        <end position="469"/>
    </location>
</feature>
<keyword evidence="11" id="KW-0378">Hydrolase</keyword>
<evidence type="ECO:0000256" key="13">
    <source>
        <dbReference type="ARBA" id="ARBA00022833"/>
    </source>
</evidence>
<evidence type="ECO:0000256" key="7">
    <source>
        <dbReference type="ARBA" id="ARBA00022645"/>
    </source>
</evidence>
<evidence type="ECO:0000256" key="5">
    <source>
        <dbReference type="ARBA" id="ARBA00014116"/>
    </source>
</evidence>
<dbReference type="PATRIC" id="fig|1549858.7.peg.39"/>
<dbReference type="AlphaFoldDB" id="A0A0D1KY62"/>
<keyword evidence="8" id="KW-0645">Protease</keyword>
<evidence type="ECO:0000313" key="24">
    <source>
        <dbReference type="Proteomes" id="UP000033203"/>
    </source>
</evidence>
<dbReference type="Pfam" id="PF04389">
    <property type="entry name" value="Peptidase_M28"/>
    <property type="match status" value="1"/>
</dbReference>
<evidence type="ECO:0000313" key="23">
    <source>
        <dbReference type="EMBL" id="KIU29254.1"/>
    </source>
</evidence>
<evidence type="ECO:0000259" key="22">
    <source>
        <dbReference type="Pfam" id="PF04389"/>
    </source>
</evidence>
<evidence type="ECO:0000256" key="15">
    <source>
        <dbReference type="ARBA" id="ARBA00023049"/>
    </source>
</evidence>
<evidence type="ECO:0000256" key="14">
    <source>
        <dbReference type="ARBA" id="ARBA00023034"/>
    </source>
</evidence>
<evidence type="ECO:0000256" key="9">
    <source>
        <dbReference type="ARBA" id="ARBA00022723"/>
    </source>
</evidence>
<comment type="caution">
    <text evidence="23">The sequence shown here is derived from an EMBL/GenBank/DDBJ whole genome shotgun (WGS) entry which is preliminary data.</text>
</comment>
<evidence type="ECO:0000256" key="8">
    <source>
        <dbReference type="ARBA" id="ARBA00022670"/>
    </source>
</evidence>
<keyword evidence="10 21" id="KW-0732">Signal</keyword>
<feature type="signal peptide" evidence="21">
    <location>
        <begin position="1"/>
        <end position="23"/>
    </location>
</feature>
<reference evidence="23 24" key="1">
    <citation type="submission" date="2015-01" db="EMBL/GenBank/DDBJ databases">
        <title>Genome of Sphingomonas taxi strain 30a.</title>
        <authorList>
            <person name="Eevers N."/>
            <person name="Van Hamme J."/>
            <person name="Bottos E."/>
            <person name="Weyens N."/>
            <person name="Vangronsveld J."/>
        </authorList>
    </citation>
    <scope>NUCLEOTIDE SEQUENCE [LARGE SCALE GENOMIC DNA]</scope>
    <source>
        <strain evidence="23 24">30a</strain>
    </source>
</reference>
<keyword evidence="18" id="KW-0458">Lysosome</keyword>
<keyword evidence="16" id="KW-0865">Zymogen</keyword>
<keyword evidence="15" id="KW-0482">Metalloprotease</keyword>
<evidence type="ECO:0000256" key="17">
    <source>
        <dbReference type="ARBA" id="ARBA00023180"/>
    </source>
</evidence>
<keyword evidence="17" id="KW-0325">Glycoprotein</keyword>
<keyword evidence="9" id="KW-0479">Metal-binding</keyword>
<evidence type="ECO:0000256" key="12">
    <source>
        <dbReference type="ARBA" id="ARBA00022824"/>
    </source>
</evidence>
<dbReference type="Proteomes" id="UP000033203">
    <property type="component" value="Unassembled WGS sequence"/>
</dbReference>
<evidence type="ECO:0000256" key="1">
    <source>
        <dbReference type="ARBA" id="ARBA00004240"/>
    </source>
</evidence>
<evidence type="ECO:0000256" key="10">
    <source>
        <dbReference type="ARBA" id="ARBA00022729"/>
    </source>
</evidence>
<dbReference type="EMBL" id="JXTP01000018">
    <property type="protein sequence ID" value="KIU29254.1"/>
    <property type="molecule type" value="Genomic_DNA"/>
</dbReference>
<protein>
    <recommendedName>
        <fullName evidence="5">Carboxypeptidase Q</fullName>
    </recommendedName>
    <alternativeName>
        <fullName evidence="20">Plasma glutamate carboxypeptidase</fullName>
    </alternativeName>
</protein>
<feature type="domain" description="Peptidase M28" evidence="22">
    <location>
        <begin position="265"/>
        <end position="447"/>
    </location>
</feature>
<dbReference type="GO" id="GO:0070573">
    <property type="term" value="F:metallodipeptidase activity"/>
    <property type="evidence" value="ECO:0007669"/>
    <property type="project" value="InterPro"/>
</dbReference>
<evidence type="ECO:0000256" key="2">
    <source>
        <dbReference type="ARBA" id="ARBA00004371"/>
    </source>
</evidence>
<organism evidence="23 24">
    <name type="scientific">Sphingomonas melonis</name>
    <dbReference type="NCBI Taxonomy" id="152682"/>
    <lineage>
        <taxon>Bacteria</taxon>
        <taxon>Pseudomonadati</taxon>
        <taxon>Pseudomonadota</taxon>
        <taxon>Alphaproteobacteria</taxon>
        <taxon>Sphingomonadales</taxon>
        <taxon>Sphingomonadaceae</taxon>
        <taxon>Sphingomonas</taxon>
    </lineage>
</organism>
<comment type="subunit">
    <text evidence="19">Homodimer. The monomeric form is inactive while the homodimer is active.</text>
</comment>
<dbReference type="InterPro" id="IPR039866">
    <property type="entry name" value="CPQ"/>
</dbReference>